<dbReference type="Proteomes" id="UP000567293">
    <property type="component" value="Unassembled WGS sequence"/>
</dbReference>
<dbReference type="InterPro" id="IPR036465">
    <property type="entry name" value="vWFA_dom_sf"/>
</dbReference>
<protein>
    <recommendedName>
        <fullName evidence="4">VWFA domain-containing protein</fullName>
    </recommendedName>
</protein>
<evidence type="ECO:0008006" key="4">
    <source>
        <dbReference type="Google" id="ProtNLM"/>
    </source>
</evidence>
<keyword evidence="3" id="KW-1185">Reference proteome</keyword>
<organism evidence="2 3">
    <name type="scientific">Candidatus Acidiferrum panamense</name>
    <dbReference type="NCBI Taxonomy" id="2741543"/>
    <lineage>
        <taxon>Bacteria</taxon>
        <taxon>Pseudomonadati</taxon>
        <taxon>Acidobacteriota</taxon>
        <taxon>Terriglobia</taxon>
        <taxon>Candidatus Acidiferrales</taxon>
        <taxon>Candidatus Acidiferrum</taxon>
    </lineage>
</organism>
<reference evidence="2" key="1">
    <citation type="submission" date="2020-06" db="EMBL/GenBank/DDBJ databases">
        <title>Legume-microbial interactions unlock mineral nutrients during tropical forest succession.</title>
        <authorList>
            <person name="Epihov D.Z."/>
        </authorList>
    </citation>
    <scope>NUCLEOTIDE SEQUENCE [LARGE SCALE GENOMIC DNA]</scope>
    <source>
        <strain evidence="2">Pan2503</strain>
    </source>
</reference>
<accession>A0A7V8NQJ2</accession>
<gene>
    <name evidence="2" type="ORF">HRJ53_11115</name>
</gene>
<dbReference type="Gene3D" id="3.40.50.410">
    <property type="entry name" value="von Willebrand factor, type A domain"/>
    <property type="match status" value="1"/>
</dbReference>
<feature type="chain" id="PRO_5031530568" description="VWFA domain-containing protein" evidence="1">
    <location>
        <begin position="30"/>
        <end position="307"/>
    </location>
</feature>
<dbReference type="AlphaFoldDB" id="A0A7V8NQJ2"/>
<keyword evidence="1" id="KW-0732">Signal</keyword>
<feature type="signal peptide" evidence="1">
    <location>
        <begin position="1"/>
        <end position="29"/>
    </location>
</feature>
<evidence type="ECO:0000313" key="3">
    <source>
        <dbReference type="Proteomes" id="UP000567293"/>
    </source>
</evidence>
<evidence type="ECO:0000256" key="1">
    <source>
        <dbReference type="SAM" id="SignalP"/>
    </source>
</evidence>
<dbReference type="EMBL" id="JACDQQ010001079">
    <property type="protein sequence ID" value="MBA0085536.1"/>
    <property type="molecule type" value="Genomic_DNA"/>
</dbReference>
<proteinExistence type="predicted"/>
<sequence length="307" mass="34062">MNILKHSAFLLSVGLFAVLLLSPAPDAVAADPGSVTMTVTAVAKKNAEPPAIKREDVQFYVRKERAQIANWQRGEKLYLAVLIDDSLDADVASQWSVLKEFFNQQPSTTYISVSYARNGTAIVAQDFTNDHELAAKALRLPIGPGAFSSPYLTLLDLMKRLPSGPTERRSILLFSSGIDYFHGNSPESPDLQSTYERAQKENINIWSIYYPDGGHLGGRWFRAFRGQNDLSQLAESSGAESYYLGVNEAVTFKPYLEELSTHLRNQYLLTFKGSGGPKGRVDRVKLATELPNVQFLVAPEAFLPREK</sequence>
<comment type="caution">
    <text evidence="2">The sequence shown here is derived from an EMBL/GenBank/DDBJ whole genome shotgun (WGS) entry which is preliminary data.</text>
</comment>
<name>A0A7V8NQJ2_9BACT</name>
<evidence type="ECO:0000313" key="2">
    <source>
        <dbReference type="EMBL" id="MBA0085536.1"/>
    </source>
</evidence>